<name>A0A4R5DS67_9BACT</name>
<dbReference type="Gene3D" id="3.20.20.150">
    <property type="entry name" value="Divalent-metal-dependent TIM barrel enzymes"/>
    <property type="match status" value="1"/>
</dbReference>
<feature type="domain" description="Xylose isomerase-like TIM barrel" evidence="1">
    <location>
        <begin position="69"/>
        <end position="314"/>
    </location>
</feature>
<dbReference type="InterPro" id="IPR013022">
    <property type="entry name" value="Xyl_isomerase-like_TIM-brl"/>
</dbReference>
<evidence type="ECO:0000313" key="2">
    <source>
        <dbReference type="EMBL" id="TDE17179.1"/>
    </source>
</evidence>
<dbReference type="PANTHER" id="PTHR12110">
    <property type="entry name" value="HYDROXYPYRUVATE ISOMERASE"/>
    <property type="match status" value="1"/>
</dbReference>
<proteinExistence type="predicted"/>
<dbReference type="OrthoDB" id="127797at2"/>
<sequence>MSDADIQHQNSRRNWLKKSSLLGSALLTGHPALTETKAKKVVRRLPISVSSFCYWHFKEVKYPIEKVIEDAGRLGFDGVEILHKQMTDESVSYQNKLKRMAFDNGLALPLLSIHQSFVNPDDEKRKADVEHTKRCIDMAVQMGIPCVRMNTGSWGTAVRNTEYFKTGAETPIKGYTNEDAIKWCIDEMHECLKYAEKAGVVLAIENHWGLSSDIDILIRIYKELSGSPSMGMNVDTGNFVGEPYAQLEKLAPYATIVQAKTYYGGGENYDKDLDYTRIGKILQKANYNGYISLEMEGKEDAKTAVPKSLEVLRKAFTFMA</sequence>
<gene>
    <name evidence="2" type="ORF">E0F88_04585</name>
</gene>
<organism evidence="2 3">
    <name type="scientific">Dyadobacter psychrotolerans</name>
    <dbReference type="NCBI Taxonomy" id="2541721"/>
    <lineage>
        <taxon>Bacteria</taxon>
        <taxon>Pseudomonadati</taxon>
        <taxon>Bacteroidota</taxon>
        <taxon>Cytophagia</taxon>
        <taxon>Cytophagales</taxon>
        <taxon>Spirosomataceae</taxon>
        <taxon>Dyadobacter</taxon>
    </lineage>
</organism>
<dbReference type="InterPro" id="IPR036237">
    <property type="entry name" value="Xyl_isomerase-like_sf"/>
</dbReference>
<dbReference type="PROSITE" id="PS51318">
    <property type="entry name" value="TAT"/>
    <property type="match status" value="1"/>
</dbReference>
<dbReference type="Pfam" id="PF01261">
    <property type="entry name" value="AP_endonuc_2"/>
    <property type="match status" value="1"/>
</dbReference>
<dbReference type="GO" id="GO:0016853">
    <property type="term" value="F:isomerase activity"/>
    <property type="evidence" value="ECO:0007669"/>
    <property type="project" value="UniProtKB-KW"/>
</dbReference>
<dbReference type="PANTHER" id="PTHR12110:SF53">
    <property type="entry name" value="BLR5974 PROTEIN"/>
    <property type="match status" value="1"/>
</dbReference>
<dbReference type="SUPFAM" id="SSF51658">
    <property type="entry name" value="Xylose isomerase-like"/>
    <property type="match status" value="1"/>
</dbReference>
<reference evidence="2 3" key="1">
    <citation type="submission" date="2019-03" db="EMBL/GenBank/DDBJ databases">
        <title>Dyadobacter AR-3-6 sp. nov., isolated from arctic soil.</title>
        <authorList>
            <person name="Chaudhary D.K."/>
        </authorList>
    </citation>
    <scope>NUCLEOTIDE SEQUENCE [LARGE SCALE GENOMIC DNA]</scope>
    <source>
        <strain evidence="2 3">AR-3-6</strain>
    </source>
</reference>
<evidence type="ECO:0000259" key="1">
    <source>
        <dbReference type="Pfam" id="PF01261"/>
    </source>
</evidence>
<dbReference type="RefSeq" id="WP_131956943.1">
    <property type="nucleotide sequence ID" value="NZ_SMFL01000002.1"/>
</dbReference>
<dbReference type="AlphaFoldDB" id="A0A4R5DS67"/>
<dbReference type="InterPro" id="IPR050312">
    <property type="entry name" value="IolE/XylAMocC-like"/>
</dbReference>
<dbReference type="Proteomes" id="UP000294850">
    <property type="component" value="Unassembled WGS sequence"/>
</dbReference>
<accession>A0A4R5DS67</accession>
<evidence type="ECO:0000313" key="3">
    <source>
        <dbReference type="Proteomes" id="UP000294850"/>
    </source>
</evidence>
<dbReference type="EMBL" id="SMFL01000002">
    <property type="protein sequence ID" value="TDE17179.1"/>
    <property type="molecule type" value="Genomic_DNA"/>
</dbReference>
<protein>
    <submittedName>
        <fullName evidence="2">Sugar phosphate isomerase/epimerase</fullName>
    </submittedName>
</protein>
<keyword evidence="3" id="KW-1185">Reference proteome</keyword>
<comment type="caution">
    <text evidence="2">The sequence shown here is derived from an EMBL/GenBank/DDBJ whole genome shotgun (WGS) entry which is preliminary data.</text>
</comment>
<keyword evidence="2" id="KW-0413">Isomerase</keyword>
<dbReference type="InterPro" id="IPR006311">
    <property type="entry name" value="TAT_signal"/>
</dbReference>